<dbReference type="AlphaFoldDB" id="A0A843V938"/>
<keyword evidence="1" id="KW-1133">Transmembrane helix</keyword>
<feature type="transmembrane region" description="Helical" evidence="1">
    <location>
        <begin position="53"/>
        <end position="74"/>
    </location>
</feature>
<dbReference type="EMBL" id="NMUH01001123">
    <property type="protein sequence ID" value="MQL89163.1"/>
    <property type="molecule type" value="Genomic_DNA"/>
</dbReference>
<dbReference type="GO" id="GO:0004497">
    <property type="term" value="F:monooxygenase activity"/>
    <property type="evidence" value="ECO:0007669"/>
    <property type="project" value="InterPro"/>
</dbReference>
<proteinExistence type="predicted"/>
<evidence type="ECO:0000256" key="1">
    <source>
        <dbReference type="SAM" id="Phobius"/>
    </source>
</evidence>
<keyword evidence="1" id="KW-0472">Membrane</keyword>
<evidence type="ECO:0000313" key="2">
    <source>
        <dbReference type="EMBL" id="MQL89163.1"/>
    </source>
</evidence>
<sequence>MPTACESAQAASVPYTLLGVLLQGGGPMAPAAASSGRSCAVARLGDPGFMREYAVRATNALLWMLLIAVTALLLRRLWRLARLWAEGSRIPGPPCPSFYGHSKLIPCGGDLTGYLSKLHKTYGPMVRLWLGPTQLLVSVTDLALIEKVLTKAGDKLPLTGRAFRLAFGNSSLFSPSFEKVGTYIFSAGSNLLLANEYFVFYFVHLLLLLVHGLNVFE</sequence>
<dbReference type="Pfam" id="PF00067">
    <property type="entry name" value="p450"/>
    <property type="match status" value="1"/>
</dbReference>
<dbReference type="GO" id="GO:0016705">
    <property type="term" value="F:oxidoreductase activity, acting on paired donors, with incorporation or reduction of molecular oxygen"/>
    <property type="evidence" value="ECO:0007669"/>
    <property type="project" value="InterPro"/>
</dbReference>
<reference evidence="2" key="1">
    <citation type="submission" date="2017-07" db="EMBL/GenBank/DDBJ databases">
        <title>Taro Niue Genome Assembly and Annotation.</title>
        <authorList>
            <person name="Atibalentja N."/>
            <person name="Keating K."/>
            <person name="Fields C.J."/>
        </authorList>
    </citation>
    <scope>NUCLEOTIDE SEQUENCE</scope>
    <source>
        <strain evidence="2">Niue_2</strain>
        <tissue evidence="2">Leaf</tissue>
    </source>
</reference>
<gene>
    <name evidence="2" type="ORF">Taro_021740</name>
</gene>
<keyword evidence="3" id="KW-1185">Reference proteome</keyword>
<evidence type="ECO:0000313" key="3">
    <source>
        <dbReference type="Proteomes" id="UP000652761"/>
    </source>
</evidence>
<accession>A0A843V938</accession>
<dbReference type="InterPro" id="IPR036396">
    <property type="entry name" value="Cyt_P450_sf"/>
</dbReference>
<dbReference type="SUPFAM" id="SSF48264">
    <property type="entry name" value="Cytochrome P450"/>
    <property type="match status" value="1"/>
</dbReference>
<dbReference type="GO" id="GO:0005506">
    <property type="term" value="F:iron ion binding"/>
    <property type="evidence" value="ECO:0007669"/>
    <property type="project" value="InterPro"/>
</dbReference>
<dbReference type="Gene3D" id="1.10.630.10">
    <property type="entry name" value="Cytochrome P450"/>
    <property type="match status" value="1"/>
</dbReference>
<dbReference type="Proteomes" id="UP000652761">
    <property type="component" value="Unassembled WGS sequence"/>
</dbReference>
<organism evidence="2 3">
    <name type="scientific">Colocasia esculenta</name>
    <name type="common">Wild taro</name>
    <name type="synonym">Arum esculentum</name>
    <dbReference type="NCBI Taxonomy" id="4460"/>
    <lineage>
        <taxon>Eukaryota</taxon>
        <taxon>Viridiplantae</taxon>
        <taxon>Streptophyta</taxon>
        <taxon>Embryophyta</taxon>
        <taxon>Tracheophyta</taxon>
        <taxon>Spermatophyta</taxon>
        <taxon>Magnoliopsida</taxon>
        <taxon>Liliopsida</taxon>
        <taxon>Araceae</taxon>
        <taxon>Aroideae</taxon>
        <taxon>Colocasieae</taxon>
        <taxon>Colocasia</taxon>
    </lineage>
</organism>
<dbReference type="InterPro" id="IPR001128">
    <property type="entry name" value="Cyt_P450"/>
</dbReference>
<name>A0A843V938_COLES</name>
<keyword evidence="1" id="KW-0812">Transmembrane</keyword>
<protein>
    <submittedName>
        <fullName evidence="2">Uncharacterized protein</fullName>
    </submittedName>
</protein>
<feature type="transmembrane region" description="Helical" evidence="1">
    <location>
        <begin position="198"/>
        <end position="216"/>
    </location>
</feature>
<dbReference type="GO" id="GO:0020037">
    <property type="term" value="F:heme binding"/>
    <property type="evidence" value="ECO:0007669"/>
    <property type="project" value="InterPro"/>
</dbReference>
<comment type="caution">
    <text evidence="2">The sequence shown here is derived from an EMBL/GenBank/DDBJ whole genome shotgun (WGS) entry which is preliminary data.</text>
</comment>
<dbReference type="OrthoDB" id="1470350at2759"/>
<feature type="non-terminal residue" evidence="2">
    <location>
        <position position="217"/>
    </location>
</feature>